<proteinExistence type="predicted"/>
<evidence type="ECO:0000313" key="2">
    <source>
        <dbReference type="Proteomes" id="UP000093366"/>
    </source>
</evidence>
<protein>
    <recommendedName>
        <fullName evidence="3">SMI1/KNR4 family protein</fullName>
    </recommendedName>
</protein>
<sequence length="303" mass="34985">MINSFLKCITDVGKQIHNKYFEQSYNPKAFTTGPAHGEKSWSAIRMRIEELKQLDRYYTVLGSSGHEYKFGEQISAYSLRQYEEKMGFELPEQVFTLYQELGNGGAGPDFGFFKLQTLALYHPQLPWPGSDCFKHPTRPFTDIQAGMIGVLELYYAHMGCVITTGTHVGQLVEYCDEQEFLFESQGDLIDFYHRWLDKHLSYFNKIKRLLVETRDVAKTLEILEGKLSVNSDDRLLTILGLFDFPEGKELYPSAYFSHKVTPDGDCITSLEPQYRRFLNRKLATYLEQDSSYVLSFIKEELSG</sequence>
<organism evidence="1 2">
    <name type="scientific">Pseudoalteromonas luteoviolacea</name>
    <dbReference type="NCBI Taxonomy" id="43657"/>
    <lineage>
        <taxon>Bacteria</taxon>
        <taxon>Pseudomonadati</taxon>
        <taxon>Pseudomonadota</taxon>
        <taxon>Gammaproteobacteria</taxon>
        <taxon>Alteromonadales</taxon>
        <taxon>Pseudoalteromonadaceae</taxon>
        <taxon>Pseudoalteromonas</taxon>
    </lineage>
</organism>
<evidence type="ECO:0008006" key="3">
    <source>
        <dbReference type="Google" id="ProtNLM"/>
    </source>
</evidence>
<dbReference type="AlphaFoldDB" id="A0A1C0TTS8"/>
<reference evidence="2" key="1">
    <citation type="submission" date="2016-07" db="EMBL/GenBank/DDBJ databases">
        <authorList>
            <person name="Florea S."/>
            <person name="Webb J.S."/>
            <person name="Jaromczyk J."/>
            <person name="Schardl C.L."/>
        </authorList>
    </citation>
    <scope>NUCLEOTIDE SEQUENCE [LARGE SCALE GENOMIC DNA]</scope>
    <source>
        <strain evidence="2">IPB1</strain>
    </source>
</reference>
<accession>A0A1C0TTS8</accession>
<dbReference type="Proteomes" id="UP000093366">
    <property type="component" value="Unassembled WGS sequence"/>
</dbReference>
<dbReference type="RefSeq" id="WP_065788727.1">
    <property type="nucleotide sequence ID" value="NZ_MAUJ01000001.1"/>
</dbReference>
<dbReference type="EMBL" id="MAUJ01000001">
    <property type="protein sequence ID" value="OCQ22717.1"/>
    <property type="molecule type" value="Genomic_DNA"/>
</dbReference>
<comment type="caution">
    <text evidence="1">The sequence shown here is derived from an EMBL/GenBank/DDBJ whole genome shotgun (WGS) entry which is preliminary data.</text>
</comment>
<name>A0A1C0TTS8_9GAMM</name>
<evidence type="ECO:0000313" key="1">
    <source>
        <dbReference type="EMBL" id="OCQ22717.1"/>
    </source>
</evidence>
<gene>
    <name evidence="1" type="ORF">A7985_01805</name>
</gene>
<dbReference type="OrthoDB" id="1190024at2"/>